<comment type="caution">
    <text evidence="1">The sequence shown here is derived from an EMBL/GenBank/DDBJ whole genome shotgun (WGS) entry which is preliminary data.</text>
</comment>
<gene>
    <name evidence="1" type="ORF">NC99_01510</name>
</gene>
<name>A0A0L8VEX9_9BACT</name>
<evidence type="ECO:0000313" key="2">
    <source>
        <dbReference type="Proteomes" id="UP000036958"/>
    </source>
</evidence>
<sequence length="90" mass="10282">MARLFITFLSVGEVGFALHFPAGFPTSFSKSPEIKRWKVQIFRRLLPVLNFPIFAEKFLTQTNEFEKSQGALCPKSDRAAPHGRCPYCFI</sequence>
<evidence type="ECO:0000313" key="1">
    <source>
        <dbReference type="EMBL" id="KOH47021.1"/>
    </source>
</evidence>
<dbReference type="AlphaFoldDB" id="A0A0L8VEX9"/>
<proteinExistence type="predicted"/>
<keyword evidence="2" id="KW-1185">Reference proteome</keyword>
<dbReference type="EMBL" id="LGIA01000008">
    <property type="protein sequence ID" value="KOH47021.1"/>
    <property type="molecule type" value="Genomic_DNA"/>
</dbReference>
<dbReference type="Proteomes" id="UP000036958">
    <property type="component" value="Unassembled WGS sequence"/>
</dbReference>
<organism evidence="1 2">
    <name type="scientific">Sunxiuqinia dokdonensis</name>
    <dbReference type="NCBI Taxonomy" id="1409788"/>
    <lineage>
        <taxon>Bacteria</taxon>
        <taxon>Pseudomonadati</taxon>
        <taxon>Bacteroidota</taxon>
        <taxon>Bacteroidia</taxon>
        <taxon>Marinilabiliales</taxon>
        <taxon>Prolixibacteraceae</taxon>
        <taxon>Sunxiuqinia</taxon>
    </lineage>
</organism>
<reference evidence="2" key="1">
    <citation type="submission" date="2015-07" db="EMBL/GenBank/DDBJ databases">
        <title>Genome sequencing of Sunxiuqinia dokdonensis strain SK.</title>
        <authorList>
            <person name="Ahn S."/>
            <person name="Kim B.-C."/>
        </authorList>
    </citation>
    <scope>NUCLEOTIDE SEQUENCE [LARGE SCALE GENOMIC DNA]</scope>
    <source>
        <strain evidence="2">SK</strain>
    </source>
</reference>
<protein>
    <submittedName>
        <fullName evidence="1">Uncharacterized protein</fullName>
    </submittedName>
</protein>
<dbReference type="STRING" id="1409788.NC99_01510"/>
<accession>A0A0L8VEX9</accession>